<feature type="region of interest" description="Disordered" evidence="1">
    <location>
        <begin position="135"/>
        <end position="303"/>
    </location>
</feature>
<keyword evidence="2" id="KW-1133">Transmembrane helix</keyword>
<sequence>MDYCSSCRRHLNGALVCPGCGAYAPDIAPVAVTRDTVQPRVTLAAGSAAAATAPVWEPDPGPAADTAPDDGPGPDPDPYDGLGGAESLPQGRAARRRQRVRWKKNQRRAVVATAVALVGGGLTFTALERFGGDRAEAASAPEAADPTGERASRDDGPPSARPDAGRSPADTAPRSPAGDGRPDRRTAADPESLVPQDSRPDTAPAPDEASAASGSGARNGSAAAAASSRRSSSSSSSSSESGAGSSSSAPSTDPGAGAPSSQQPSAPADTGSTGGTGGSGNSGGSEQGTSPADVPPAATSPSQLCLLVVCIG</sequence>
<accession>A0A5B0BDT6</accession>
<dbReference type="EMBL" id="VDFC01000032">
    <property type="protein sequence ID" value="KAA0940200.1"/>
    <property type="molecule type" value="Genomic_DNA"/>
</dbReference>
<gene>
    <name evidence="3" type="ORF">FGF04_10920</name>
</gene>
<evidence type="ECO:0000256" key="1">
    <source>
        <dbReference type="SAM" id="MobiDB-lite"/>
    </source>
</evidence>
<dbReference type="Proteomes" id="UP000324965">
    <property type="component" value="Unassembled WGS sequence"/>
</dbReference>
<dbReference type="AlphaFoldDB" id="A0A5B0BDT6"/>
<feature type="region of interest" description="Disordered" evidence="1">
    <location>
        <begin position="47"/>
        <end position="108"/>
    </location>
</feature>
<evidence type="ECO:0000313" key="3">
    <source>
        <dbReference type="EMBL" id="KAA0940200.1"/>
    </source>
</evidence>
<evidence type="ECO:0000256" key="2">
    <source>
        <dbReference type="SAM" id="Phobius"/>
    </source>
</evidence>
<dbReference type="OrthoDB" id="3855728at2"/>
<organism evidence="3 4">
    <name type="scientific">Streptomyces apricus</name>
    <dbReference type="NCBI Taxonomy" id="1828112"/>
    <lineage>
        <taxon>Bacteria</taxon>
        <taxon>Bacillati</taxon>
        <taxon>Actinomycetota</taxon>
        <taxon>Actinomycetes</taxon>
        <taxon>Kitasatosporales</taxon>
        <taxon>Streptomycetaceae</taxon>
        <taxon>Streptomyces</taxon>
    </lineage>
</organism>
<dbReference type="RefSeq" id="WP_149511090.1">
    <property type="nucleotide sequence ID" value="NZ_VDFC01000032.1"/>
</dbReference>
<feature type="compositionally biased region" description="Low complexity" evidence="1">
    <location>
        <begin position="201"/>
        <end position="261"/>
    </location>
</feature>
<proteinExistence type="predicted"/>
<keyword evidence="2" id="KW-0812">Transmembrane</keyword>
<feature type="compositionally biased region" description="Gly residues" evidence="1">
    <location>
        <begin position="272"/>
        <end position="286"/>
    </location>
</feature>
<feature type="compositionally biased region" description="Basic and acidic residues" evidence="1">
    <location>
        <begin position="147"/>
        <end position="156"/>
    </location>
</feature>
<comment type="caution">
    <text evidence="3">The sequence shown here is derived from an EMBL/GenBank/DDBJ whole genome shotgun (WGS) entry which is preliminary data.</text>
</comment>
<protein>
    <submittedName>
        <fullName evidence="3">Uncharacterized protein</fullName>
    </submittedName>
</protein>
<name>A0A5B0BDT6_9ACTN</name>
<keyword evidence="2" id="KW-0472">Membrane</keyword>
<reference evidence="3 4" key="1">
    <citation type="submission" date="2019-05" db="EMBL/GenBank/DDBJ databases">
        <authorList>
            <person name="Hariharan J."/>
            <person name="Choudoir M.J."/>
            <person name="Diebold P."/>
            <person name="Panke-Buisse K."/>
            <person name="Buckley D.H."/>
        </authorList>
    </citation>
    <scope>NUCLEOTIDE SEQUENCE [LARGE SCALE GENOMIC DNA]</scope>
    <source>
        <strain evidence="3 4">SUN51</strain>
    </source>
</reference>
<evidence type="ECO:0000313" key="4">
    <source>
        <dbReference type="Proteomes" id="UP000324965"/>
    </source>
</evidence>
<feature type="compositionally biased region" description="Basic residues" evidence="1">
    <location>
        <begin position="93"/>
        <end position="107"/>
    </location>
</feature>
<feature type="transmembrane region" description="Helical" evidence="2">
    <location>
        <begin position="109"/>
        <end position="127"/>
    </location>
</feature>
<keyword evidence="4" id="KW-1185">Reference proteome</keyword>